<dbReference type="GO" id="GO:0019288">
    <property type="term" value="P:isopentenyl diphosphate biosynthetic process, methylerythritol 4-phosphate pathway"/>
    <property type="evidence" value="ECO:0007669"/>
    <property type="project" value="UniProtKB-UniRule"/>
</dbReference>
<evidence type="ECO:0000256" key="4">
    <source>
        <dbReference type="ARBA" id="ARBA00022679"/>
    </source>
</evidence>
<dbReference type="Proteomes" id="UP001378188">
    <property type="component" value="Unassembled WGS sequence"/>
</dbReference>
<evidence type="ECO:0000256" key="9">
    <source>
        <dbReference type="ARBA" id="ARBA00032554"/>
    </source>
</evidence>
<dbReference type="Gene3D" id="3.30.230.10">
    <property type="match status" value="1"/>
</dbReference>
<proteinExistence type="inferred from homology"/>
<dbReference type="RefSeq" id="WP_340329413.1">
    <property type="nucleotide sequence ID" value="NZ_JAZHOF010000003.1"/>
</dbReference>
<feature type="active site" evidence="10">
    <location>
        <position position="140"/>
    </location>
</feature>
<dbReference type="HAMAP" id="MF_00061">
    <property type="entry name" value="IspE"/>
    <property type="match status" value="1"/>
</dbReference>
<keyword evidence="6 10" id="KW-0418">Kinase</keyword>
<keyword evidence="14" id="KW-1185">Reference proteome</keyword>
<dbReference type="Pfam" id="PF08544">
    <property type="entry name" value="GHMP_kinases_C"/>
    <property type="match status" value="1"/>
</dbReference>
<accession>A0AAW9RQP7</accession>
<feature type="domain" description="GHMP kinase N-terminal" evidence="11">
    <location>
        <begin position="66"/>
        <end position="147"/>
    </location>
</feature>
<dbReference type="GO" id="GO:0005524">
    <property type="term" value="F:ATP binding"/>
    <property type="evidence" value="ECO:0007669"/>
    <property type="project" value="UniProtKB-UniRule"/>
</dbReference>
<dbReference type="SUPFAM" id="SSF55060">
    <property type="entry name" value="GHMP Kinase, C-terminal domain"/>
    <property type="match status" value="1"/>
</dbReference>
<evidence type="ECO:0000313" key="13">
    <source>
        <dbReference type="EMBL" id="MEJ8571719.1"/>
    </source>
</evidence>
<dbReference type="SUPFAM" id="SSF54211">
    <property type="entry name" value="Ribosomal protein S5 domain 2-like"/>
    <property type="match status" value="1"/>
</dbReference>
<dbReference type="NCBIfam" id="TIGR00154">
    <property type="entry name" value="ispE"/>
    <property type="match status" value="1"/>
</dbReference>
<evidence type="ECO:0000256" key="1">
    <source>
        <dbReference type="ARBA" id="ARBA00009684"/>
    </source>
</evidence>
<dbReference type="InterPro" id="IPR036554">
    <property type="entry name" value="GHMP_kinase_C_sf"/>
</dbReference>
<dbReference type="InterPro" id="IPR013750">
    <property type="entry name" value="GHMP_kinase_C_dom"/>
</dbReference>
<dbReference type="PIRSF" id="PIRSF010376">
    <property type="entry name" value="IspE"/>
    <property type="match status" value="1"/>
</dbReference>
<feature type="binding site" evidence="10">
    <location>
        <begin position="98"/>
        <end position="108"/>
    </location>
    <ligand>
        <name>ATP</name>
        <dbReference type="ChEBI" id="CHEBI:30616"/>
    </ligand>
</feature>
<evidence type="ECO:0000256" key="10">
    <source>
        <dbReference type="HAMAP-Rule" id="MF_00061"/>
    </source>
</evidence>
<dbReference type="PANTHER" id="PTHR43527">
    <property type="entry name" value="4-DIPHOSPHOCYTIDYL-2-C-METHYL-D-ERYTHRITOL KINASE, CHLOROPLASTIC"/>
    <property type="match status" value="1"/>
</dbReference>
<evidence type="ECO:0000256" key="3">
    <source>
        <dbReference type="ARBA" id="ARBA00017473"/>
    </source>
</evidence>
<dbReference type="InterPro" id="IPR014721">
    <property type="entry name" value="Ribsml_uS5_D2-typ_fold_subgr"/>
</dbReference>
<evidence type="ECO:0000256" key="6">
    <source>
        <dbReference type="ARBA" id="ARBA00022777"/>
    </source>
</evidence>
<dbReference type="Pfam" id="PF00288">
    <property type="entry name" value="GHMP_kinases_N"/>
    <property type="match status" value="1"/>
</dbReference>
<organism evidence="13 14">
    <name type="scientific">Microbaculum marinum</name>
    <dbReference type="NCBI Taxonomy" id="1764581"/>
    <lineage>
        <taxon>Bacteria</taxon>
        <taxon>Pseudomonadati</taxon>
        <taxon>Pseudomonadota</taxon>
        <taxon>Alphaproteobacteria</taxon>
        <taxon>Hyphomicrobiales</taxon>
        <taxon>Tepidamorphaceae</taxon>
        <taxon>Microbaculum</taxon>
    </lineage>
</organism>
<dbReference type="InterPro" id="IPR004424">
    <property type="entry name" value="IspE"/>
</dbReference>
<evidence type="ECO:0000256" key="7">
    <source>
        <dbReference type="ARBA" id="ARBA00022840"/>
    </source>
</evidence>
<dbReference type="AlphaFoldDB" id="A0AAW9RQP7"/>
<comment type="caution">
    <text evidence="13">The sequence shown here is derived from an EMBL/GenBank/DDBJ whole genome shotgun (WGS) entry which is preliminary data.</text>
</comment>
<evidence type="ECO:0000313" key="14">
    <source>
        <dbReference type="Proteomes" id="UP001378188"/>
    </source>
</evidence>
<keyword evidence="8 10" id="KW-0414">Isoprene biosynthesis</keyword>
<dbReference type="InterPro" id="IPR020568">
    <property type="entry name" value="Ribosomal_Su5_D2-typ_SF"/>
</dbReference>
<keyword evidence="7 10" id="KW-0067">ATP-binding</keyword>
<evidence type="ECO:0000256" key="8">
    <source>
        <dbReference type="ARBA" id="ARBA00023229"/>
    </source>
</evidence>
<evidence type="ECO:0000259" key="11">
    <source>
        <dbReference type="Pfam" id="PF00288"/>
    </source>
</evidence>
<comment type="catalytic activity">
    <reaction evidence="10">
        <text>4-CDP-2-C-methyl-D-erythritol + ATP = 4-CDP-2-C-methyl-D-erythritol 2-phosphate + ADP + H(+)</text>
        <dbReference type="Rhea" id="RHEA:18437"/>
        <dbReference type="ChEBI" id="CHEBI:15378"/>
        <dbReference type="ChEBI" id="CHEBI:30616"/>
        <dbReference type="ChEBI" id="CHEBI:57823"/>
        <dbReference type="ChEBI" id="CHEBI:57919"/>
        <dbReference type="ChEBI" id="CHEBI:456216"/>
        <dbReference type="EC" id="2.7.1.148"/>
    </reaction>
</comment>
<dbReference type="EMBL" id="JAZHOF010000003">
    <property type="protein sequence ID" value="MEJ8571719.1"/>
    <property type="molecule type" value="Genomic_DNA"/>
</dbReference>
<evidence type="ECO:0000256" key="2">
    <source>
        <dbReference type="ARBA" id="ARBA00012052"/>
    </source>
</evidence>
<dbReference type="GO" id="GO:0016114">
    <property type="term" value="P:terpenoid biosynthetic process"/>
    <property type="evidence" value="ECO:0007669"/>
    <property type="project" value="UniProtKB-UniRule"/>
</dbReference>
<comment type="function">
    <text evidence="10">Catalyzes the phosphorylation of the position 2 hydroxy group of 4-diphosphocytidyl-2C-methyl-D-erythritol.</text>
</comment>
<dbReference type="InterPro" id="IPR006204">
    <property type="entry name" value="GHMP_kinase_N_dom"/>
</dbReference>
<gene>
    <name evidence="10" type="primary">ispE</name>
    <name evidence="13" type="ORF">V3328_09565</name>
</gene>
<protein>
    <recommendedName>
        <fullName evidence="3 10">4-diphosphocytidyl-2-C-methyl-D-erythritol kinase</fullName>
        <shortName evidence="10">CMK</shortName>
        <ecNumber evidence="2 10">2.7.1.148</ecNumber>
    </recommendedName>
    <alternativeName>
        <fullName evidence="9 10">4-(cytidine-5'-diphospho)-2-C-methyl-D-erythritol kinase</fullName>
    </alternativeName>
</protein>
<sequence>MISEFAAAKINLALAVTGRRSDGYHLLDTLVTFADAGDRFDVRSAPDLSLEVTGPFAADLQDDASNLALLAAERLRAAAFGEDVAAPGAVLILEKALPVASGIGGGSADAAAALRALNRLWGLDWPLERLASLGLRLGADIPMCLHGRPLRARGIGEDIGLLKGFPRLDLVLVNPGVAVSTATVFGALAGRFSPPLPVAAGLRGLDAAITWLGAASNDLQAPAIAAAPVIGEALAALRQTDDCRLARMSGSGATCFGIYADAESARAAAASISAARQGWWVRSVATGPSGSQPT</sequence>
<dbReference type="PANTHER" id="PTHR43527:SF2">
    <property type="entry name" value="4-DIPHOSPHOCYTIDYL-2-C-METHYL-D-ERYTHRITOL KINASE, CHLOROPLASTIC"/>
    <property type="match status" value="1"/>
</dbReference>
<comment type="similarity">
    <text evidence="1 10">Belongs to the GHMP kinase family. IspE subfamily.</text>
</comment>
<feature type="active site" evidence="10">
    <location>
        <position position="9"/>
    </location>
</feature>
<reference evidence="13 14" key="1">
    <citation type="submission" date="2024-02" db="EMBL/GenBank/DDBJ databases">
        <title>Genome analysis and characterization of Microbaculum marinisediminis sp. nov., isolated from marine sediment.</title>
        <authorList>
            <person name="Du Z.-J."/>
            <person name="Ye Y.-Q."/>
            <person name="Zhang Z.-R."/>
            <person name="Yuan S.-M."/>
            <person name="Zhang X.-Y."/>
        </authorList>
    </citation>
    <scope>NUCLEOTIDE SEQUENCE [LARGE SCALE GENOMIC DNA]</scope>
    <source>
        <strain evidence="13 14">SDUM1044001</strain>
    </source>
</reference>
<feature type="domain" description="GHMP kinase C-terminal" evidence="12">
    <location>
        <begin position="210"/>
        <end position="274"/>
    </location>
</feature>
<comment type="pathway">
    <text evidence="10">Isoprenoid biosynthesis; isopentenyl diphosphate biosynthesis via DXP pathway; isopentenyl diphosphate from 1-deoxy-D-xylulose 5-phosphate: step 3/6.</text>
</comment>
<keyword evidence="5 10" id="KW-0547">Nucleotide-binding</keyword>
<name>A0AAW9RQP7_9HYPH</name>
<evidence type="ECO:0000259" key="12">
    <source>
        <dbReference type="Pfam" id="PF08544"/>
    </source>
</evidence>
<dbReference type="Gene3D" id="3.30.70.890">
    <property type="entry name" value="GHMP kinase, C-terminal domain"/>
    <property type="match status" value="1"/>
</dbReference>
<dbReference type="EC" id="2.7.1.148" evidence="2 10"/>
<keyword evidence="4 10" id="KW-0808">Transferase</keyword>
<dbReference type="NCBIfam" id="NF011202">
    <property type="entry name" value="PRK14608.1"/>
    <property type="match status" value="1"/>
</dbReference>
<dbReference type="GO" id="GO:0050515">
    <property type="term" value="F:4-(cytidine 5'-diphospho)-2-C-methyl-D-erythritol kinase activity"/>
    <property type="evidence" value="ECO:0007669"/>
    <property type="project" value="UniProtKB-UniRule"/>
</dbReference>
<evidence type="ECO:0000256" key="5">
    <source>
        <dbReference type="ARBA" id="ARBA00022741"/>
    </source>
</evidence>